<name>A0A6C0FGN0_9ZZZZ</name>
<proteinExistence type="predicted"/>
<evidence type="ECO:0000313" key="1">
    <source>
        <dbReference type="EMBL" id="QHT38155.1"/>
    </source>
</evidence>
<sequence>MSLTFAPYAYHTSFPKYESNEEYRFCIRQVFQMNPSIYQDKIDTLKTYNQEELDKETEDELSFDEDAMKRGMDYIYSRTKHNVLFQKIYSLAAAKMISMDPEIGMAVCFSYDYFQCFHNCLMMYLENPDSFLETHDVFKQMILVLS</sequence>
<dbReference type="AlphaFoldDB" id="A0A6C0FGN0"/>
<reference evidence="1" key="1">
    <citation type="journal article" date="2020" name="Nature">
        <title>Giant virus diversity and host interactions through global metagenomics.</title>
        <authorList>
            <person name="Schulz F."/>
            <person name="Roux S."/>
            <person name="Paez-Espino D."/>
            <person name="Jungbluth S."/>
            <person name="Walsh D.A."/>
            <person name="Denef V.J."/>
            <person name="McMahon K.D."/>
            <person name="Konstantinidis K.T."/>
            <person name="Eloe-Fadrosh E.A."/>
            <person name="Kyrpides N.C."/>
            <person name="Woyke T."/>
        </authorList>
    </citation>
    <scope>NUCLEOTIDE SEQUENCE</scope>
    <source>
        <strain evidence="1">GVMAG-S-ERX556049-19</strain>
    </source>
</reference>
<protein>
    <submittedName>
        <fullName evidence="1">Uncharacterized protein</fullName>
    </submittedName>
</protein>
<dbReference type="EMBL" id="MN738826">
    <property type="protein sequence ID" value="QHT38155.1"/>
    <property type="molecule type" value="Genomic_DNA"/>
</dbReference>
<accession>A0A6C0FGN0</accession>
<organism evidence="1">
    <name type="scientific">viral metagenome</name>
    <dbReference type="NCBI Taxonomy" id="1070528"/>
    <lineage>
        <taxon>unclassified sequences</taxon>
        <taxon>metagenomes</taxon>
        <taxon>organismal metagenomes</taxon>
    </lineage>
</organism>